<evidence type="ECO:0000256" key="6">
    <source>
        <dbReference type="ARBA" id="ARBA00023002"/>
    </source>
</evidence>
<evidence type="ECO:0000259" key="10">
    <source>
        <dbReference type="PROSITE" id="PS00498"/>
    </source>
</evidence>
<dbReference type="InterPro" id="IPR013788">
    <property type="entry name" value="Hemocyanin/hexamerin"/>
</dbReference>
<dbReference type="PROSITE" id="PS00209">
    <property type="entry name" value="HEMOCYANIN_1"/>
    <property type="match status" value="1"/>
</dbReference>
<evidence type="ECO:0000256" key="4">
    <source>
        <dbReference type="ARBA" id="ARBA00022525"/>
    </source>
</evidence>
<dbReference type="GO" id="GO:0004503">
    <property type="term" value="F:tyrosinase activity"/>
    <property type="evidence" value="ECO:0007669"/>
    <property type="project" value="UniProtKB-ARBA"/>
</dbReference>
<dbReference type="GO" id="GO:0004097">
    <property type="term" value="F:catechol oxidase activity"/>
    <property type="evidence" value="ECO:0007669"/>
    <property type="project" value="UniProtKB-ARBA"/>
</dbReference>
<dbReference type="Proteomes" id="UP000091820">
    <property type="component" value="Unassembled WGS sequence"/>
</dbReference>
<reference evidence="12" key="1">
    <citation type="submission" date="2014-03" db="EMBL/GenBank/DDBJ databases">
        <authorList>
            <person name="Aksoy S."/>
            <person name="Warren W."/>
            <person name="Wilson R.K."/>
        </authorList>
    </citation>
    <scope>NUCLEOTIDE SEQUENCE [LARGE SCALE GENOMIC DNA]</scope>
    <source>
        <strain evidence="12">IAEA</strain>
    </source>
</reference>
<dbReference type="PRINTS" id="PR00187">
    <property type="entry name" value="HAEMOCYANIN"/>
</dbReference>
<dbReference type="InterPro" id="IPR005204">
    <property type="entry name" value="Hemocyanin_N"/>
</dbReference>
<dbReference type="InterPro" id="IPR000896">
    <property type="entry name" value="Hemocyanin/hexamerin_mid_dom"/>
</dbReference>
<evidence type="ECO:0000256" key="3">
    <source>
        <dbReference type="ARBA" id="ARBA00009928"/>
    </source>
</evidence>
<dbReference type="SUPFAM" id="SSF81296">
    <property type="entry name" value="E set domains"/>
    <property type="match status" value="1"/>
</dbReference>
<accession>A0A1A9WQH5</accession>
<dbReference type="InterPro" id="IPR037020">
    <property type="entry name" value="Hemocyanin_C_sf"/>
</dbReference>
<name>A0A1A9WQH5_9MUSC</name>
<evidence type="ECO:0000256" key="1">
    <source>
        <dbReference type="ARBA" id="ARBA00001973"/>
    </source>
</evidence>
<keyword evidence="8" id="KW-0503">Monooxygenase</keyword>
<evidence type="ECO:0000256" key="8">
    <source>
        <dbReference type="ARBA" id="ARBA00023033"/>
    </source>
</evidence>
<evidence type="ECO:0000313" key="11">
    <source>
        <dbReference type="EnsemblMetazoa" id="GBRI028254-PA"/>
    </source>
</evidence>
<dbReference type="Pfam" id="PF03723">
    <property type="entry name" value="Hemocyanin_C"/>
    <property type="match status" value="1"/>
</dbReference>
<dbReference type="Pfam" id="PF00372">
    <property type="entry name" value="Hemocyanin_M"/>
    <property type="match status" value="1"/>
</dbReference>
<comment type="subcellular location">
    <subcellularLocation>
        <location evidence="2">Secreted</location>
    </subcellularLocation>
</comment>
<dbReference type="InterPro" id="IPR005203">
    <property type="entry name" value="Hemocyanin_C"/>
</dbReference>
<dbReference type="Pfam" id="PF03722">
    <property type="entry name" value="Hemocyanin_N"/>
    <property type="match status" value="1"/>
</dbReference>
<dbReference type="InterPro" id="IPR008922">
    <property type="entry name" value="Di-copper_centre_dom_sf"/>
</dbReference>
<evidence type="ECO:0000256" key="9">
    <source>
        <dbReference type="ARBA" id="ARBA00023157"/>
    </source>
</evidence>
<dbReference type="VEuPathDB" id="VectorBase:GBRI028254"/>
<dbReference type="GO" id="GO:0005576">
    <property type="term" value="C:extracellular region"/>
    <property type="evidence" value="ECO:0007669"/>
    <property type="project" value="UniProtKB-SubCell"/>
</dbReference>
<keyword evidence="12" id="KW-1185">Reference proteome</keyword>
<comment type="similarity">
    <text evidence="3">Belongs to the tyrosinase family.</text>
</comment>
<evidence type="ECO:0000313" key="12">
    <source>
        <dbReference type="Proteomes" id="UP000091820"/>
    </source>
</evidence>
<dbReference type="InterPro" id="IPR036697">
    <property type="entry name" value="Hemocyanin_N_sf"/>
</dbReference>
<dbReference type="FunFam" id="1.10.1280.10:FF:000004">
    <property type="entry name" value="Hemocyanin subunit 2"/>
    <property type="match status" value="1"/>
</dbReference>
<dbReference type="Gene3D" id="1.20.1370.10">
    <property type="entry name" value="Hemocyanin, N-terminal domain"/>
    <property type="match status" value="1"/>
</dbReference>
<dbReference type="AlphaFoldDB" id="A0A1A9WQH5"/>
<evidence type="ECO:0000256" key="2">
    <source>
        <dbReference type="ARBA" id="ARBA00004613"/>
    </source>
</evidence>
<evidence type="ECO:0000256" key="7">
    <source>
        <dbReference type="ARBA" id="ARBA00023008"/>
    </source>
</evidence>
<keyword evidence="6" id="KW-0560">Oxidoreductase</keyword>
<dbReference type="GO" id="GO:0006582">
    <property type="term" value="P:melanin metabolic process"/>
    <property type="evidence" value="ECO:0007669"/>
    <property type="project" value="UniProtKB-ARBA"/>
</dbReference>
<dbReference type="SUPFAM" id="SSF48050">
    <property type="entry name" value="Hemocyanin, N-terminal domain"/>
    <property type="match status" value="1"/>
</dbReference>
<keyword evidence="9" id="KW-1015">Disulfide bond</keyword>
<protein>
    <recommendedName>
        <fullName evidence="10">Tyrosinase copper-binding domain-containing protein</fullName>
    </recommendedName>
</protein>
<dbReference type="FunFam" id="2.60.40.1520:FF:000001">
    <property type="entry name" value="Hemocyanin subunit 2"/>
    <property type="match status" value="1"/>
</dbReference>
<dbReference type="PANTHER" id="PTHR11511">
    <property type="entry name" value="LARVAL STORAGE PROTEIN/PHENOLOXIDASE"/>
    <property type="match status" value="1"/>
</dbReference>
<dbReference type="PROSITE" id="PS00498">
    <property type="entry name" value="TYROSINASE_2"/>
    <property type="match status" value="1"/>
</dbReference>
<dbReference type="EnsemblMetazoa" id="GBRI028254-RA">
    <property type="protein sequence ID" value="GBRI028254-PA"/>
    <property type="gene ID" value="GBRI028254"/>
</dbReference>
<dbReference type="InterPro" id="IPR014756">
    <property type="entry name" value="Ig_E-set"/>
</dbReference>
<reference evidence="11" key="2">
    <citation type="submission" date="2020-05" db="UniProtKB">
        <authorList>
            <consortium name="EnsemblMetazoa"/>
        </authorList>
    </citation>
    <scope>IDENTIFICATION</scope>
    <source>
        <strain evidence="11">IAEA</strain>
    </source>
</reference>
<sequence>MSTPNNKKALELLFERPLEPVFTARDDGKVVFVLPDSFYNEQYADVKEDIQSRFTEDVDLKIPLRELAKKPDLSFTKPLGKRRQFSLFNSLHRSIAARVIDILMNAENEELFIATCAYVKERVNPFLFQYCYAVAVQHRTDTKNFEIKPIAETFPQNFVEPAVFIDARAEGELVRNTGNRRHIDIPRNYTASDREEEQRMSYFREDIGVNSHHWHWHLVYPGYGSDEIVKKDRRGELFYYMHHQIIARYNVERFCNGLAKIKILNNIREPIAEGYFPKIISSLNNRTYPARSANSRLHDIDREDAKLEIADLERWTNRIIQAIDQGFVTDTKGNNIPLDPKKGIDILGDIIESTQLSVNPQFYGSLHNEGHNAISNCHDPDSRFLEDFGVMGDVTTAMRDPVFYRWHGFIDSIFNRHKELLSPYEDANLAFQGIHVSKFEVRIQSLKASPNTLLTYMEKSDVDLAAGLDFGPKGNVYATFTHLQHAPFEYVINVNNVDDAPKLGTCRIFICPKSDERGTLLTLNEQRLLAIELDRFTVNLVPGPNNIRQSSNKSSVTIPYERSFRKVGTKDVPTDEQRRAEFRFCGCGWPEHLLLPKGKPEGMAFDLFVMISDYTGDAVQQTNEQPDVCGDSSSFCGLKDKLYPDNRSMGFPFDRRLPEKTLNDLTNKFPNMSMIDVVIRYNDVIVDRKA</sequence>
<keyword evidence="4" id="KW-0964">Secreted</keyword>
<dbReference type="PANTHER" id="PTHR11511:SF24">
    <property type="entry name" value="GH04080P"/>
    <property type="match status" value="1"/>
</dbReference>
<dbReference type="InterPro" id="IPR002227">
    <property type="entry name" value="Tyrosinase_Cu-bd"/>
</dbReference>
<dbReference type="STRING" id="37001.A0A1A9WQH5"/>
<dbReference type="GO" id="GO:0046872">
    <property type="term" value="F:metal ion binding"/>
    <property type="evidence" value="ECO:0007669"/>
    <property type="project" value="UniProtKB-KW"/>
</dbReference>
<dbReference type="Gene3D" id="2.60.40.1520">
    <property type="entry name" value="Hemocyanin, C-terminal domain"/>
    <property type="match status" value="1"/>
</dbReference>
<dbReference type="Gene3D" id="1.10.1280.10">
    <property type="entry name" value="Di-copper center containing domain from catechol oxidase"/>
    <property type="match status" value="1"/>
</dbReference>
<dbReference type="SUPFAM" id="SSF48056">
    <property type="entry name" value="Di-copper centre-containing domain"/>
    <property type="match status" value="1"/>
</dbReference>
<feature type="domain" description="Tyrosinase copper-binding" evidence="10">
    <location>
        <begin position="400"/>
        <end position="411"/>
    </location>
</feature>
<evidence type="ECO:0000256" key="5">
    <source>
        <dbReference type="ARBA" id="ARBA00022723"/>
    </source>
</evidence>
<proteinExistence type="inferred from homology"/>
<keyword evidence="5" id="KW-0479">Metal-binding</keyword>
<dbReference type="PROSITE" id="PS00210">
    <property type="entry name" value="HEMOCYANIN_2"/>
    <property type="match status" value="1"/>
</dbReference>
<comment type="cofactor">
    <cofactor evidence="1">
        <name>Cu(2+)</name>
        <dbReference type="ChEBI" id="CHEBI:29036"/>
    </cofactor>
</comment>
<keyword evidence="7" id="KW-0186">Copper</keyword>
<organism evidence="11 12">
    <name type="scientific">Glossina brevipalpis</name>
    <dbReference type="NCBI Taxonomy" id="37001"/>
    <lineage>
        <taxon>Eukaryota</taxon>
        <taxon>Metazoa</taxon>
        <taxon>Ecdysozoa</taxon>
        <taxon>Arthropoda</taxon>
        <taxon>Hexapoda</taxon>
        <taxon>Insecta</taxon>
        <taxon>Pterygota</taxon>
        <taxon>Neoptera</taxon>
        <taxon>Endopterygota</taxon>
        <taxon>Diptera</taxon>
        <taxon>Brachycera</taxon>
        <taxon>Muscomorpha</taxon>
        <taxon>Hippoboscoidea</taxon>
        <taxon>Glossinidae</taxon>
        <taxon>Glossina</taxon>
    </lineage>
</organism>